<accession>W3VSX5</accession>
<evidence type="ECO:0000313" key="2">
    <source>
        <dbReference type="Proteomes" id="UP000019462"/>
    </source>
</evidence>
<evidence type="ECO:0000313" key="1">
    <source>
        <dbReference type="EMBL" id="ETS63892.1"/>
    </source>
</evidence>
<gene>
    <name evidence="1" type="ORF">PaG_02216</name>
</gene>
<reference evidence="1 2" key="1">
    <citation type="journal article" date="2014" name="Genome Announc.">
        <title>Genome sequence of the basidiomycetous fungus Pseudozyma aphidis DSM70725, an efficient producer of biosurfactant mannosylerythritol lipids.</title>
        <authorList>
            <person name="Lorenz S."/>
            <person name="Guenther M."/>
            <person name="Grumaz C."/>
            <person name="Rupp S."/>
            <person name="Zibek S."/>
            <person name="Sohn K."/>
        </authorList>
    </citation>
    <scope>NUCLEOTIDE SEQUENCE [LARGE SCALE GENOMIC DNA]</scope>
    <source>
        <strain evidence="2">ATCC 32657 / CBS 517.83 / DSM 70725 / JCM 10318 / NBRC 10182 / NRRL Y-7954 / St-0401</strain>
    </source>
</reference>
<dbReference type="HOGENOM" id="CLU_2688847_0_0_1"/>
<dbReference type="Proteomes" id="UP000019462">
    <property type="component" value="Unassembled WGS sequence"/>
</dbReference>
<dbReference type="AlphaFoldDB" id="W3VSX5"/>
<name>W3VSX5_MOEAP</name>
<proteinExistence type="predicted"/>
<dbReference type="EMBL" id="AWNI01000008">
    <property type="protein sequence ID" value="ETS63892.1"/>
    <property type="molecule type" value="Genomic_DNA"/>
</dbReference>
<sequence>MLAAHGNLGGQQAALYETAARKEVNLGAAEACNGTSDDITRRMLISAAAKTRREGARRSCRDLAPDFLQEGTST</sequence>
<protein>
    <submittedName>
        <fullName evidence="1">Uncharacterized protein</fullName>
    </submittedName>
</protein>
<keyword evidence="2" id="KW-1185">Reference proteome</keyword>
<comment type="caution">
    <text evidence="1">The sequence shown here is derived from an EMBL/GenBank/DDBJ whole genome shotgun (WGS) entry which is preliminary data.</text>
</comment>
<organism evidence="1 2">
    <name type="scientific">Moesziomyces aphidis</name>
    <name type="common">Pseudozyma aphidis</name>
    <dbReference type="NCBI Taxonomy" id="84754"/>
    <lineage>
        <taxon>Eukaryota</taxon>
        <taxon>Fungi</taxon>
        <taxon>Dikarya</taxon>
        <taxon>Basidiomycota</taxon>
        <taxon>Ustilaginomycotina</taxon>
        <taxon>Ustilaginomycetes</taxon>
        <taxon>Ustilaginales</taxon>
        <taxon>Ustilaginaceae</taxon>
        <taxon>Moesziomyces</taxon>
    </lineage>
</organism>